<name>A0A0J1BKE1_RHOIS</name>
<sequence length="168" mass="18793">MSNLPSTDENFGAVNIRLTDEPLEPMVQATSCEEPWLSHPDAGAILWFHGVTRRQTKKGDHVTITKELSYTAHREMAVKQLNELANNAVHEFGLHRVVIWHRLGTVPIGQASVIVGCSSAHRVAALDAVAAIMDRLKQDVPIWKQEHFESGECHWIHPSPTTDDPRTH</sequence>
<protein>
    <recommendedName>
        <fullName evidence="4">Molybdopterin synthase catalytic subunit</fullName>
        <ecNumber evidence="3">2.8.1.12</ecNumber>
    </recommendedName>
    <alternativeName>
        <fullName evidence="9">MPT synthase subunit 2</fullName>
    </alternativeName>
    <alternativeName>
        <fullName evidence="7">Molybdenum cofactor biosynthesis protein E</fullName>
    </alternativeName>
    <alternativeName>
        <fullName evidence="8">Molybdopterin-converting factor large subunit</fullName>
    </alternativeName>
    <alternativeName>
        <fullName evidence="10">Molybdopterin-converting factor subunit 2</fullName>
    </alternativeName>
</protein>
<comment type="catalytic activity">
    <reaction evidence="11">
        <text>2 [molybdopterin-synthase sulfur-carrier protein]-C-terminal-Gly-aminoethanethioate + cyclic pyranopterin phosphate + H2O = molybdopterin + 2 [molybdopterin-synthase sulfur-carrier protein]-C-terminal Gly-Gly + 2 H(+)</text>
        <dbReference type="Rhea" id="RHEA:26333"/>
        <dbReference type="Rhea" id="RHEA-COMP:12202"/>
        <dbReference type="Rhea" id="RHEA-COMP:19907"/>
        <dbReference type="ChEBI" id="CHEBI:15377"/>
        <dbReference type="ChEBI" id="CHEBI:15378"/>
        <dbReference type="ChEBI" id="CHEBI:58698"/>
        <dbReference type="ChEBI" id="CHEBI:59648"/>
        <dbReference type="ChEBI" id="CHEBI:90778"/>
        <dbReference type="ChEBI" id="CHEBI:232372"/>
        <dbReference type="EC" id="2.8.1.12"/>
    </reaction>
</comment>
<accession>A0A0J1BKE1</accession>
<dbReference type="RefSeq" id="WP_047812838.1">
    <property type="nucleotide sequence ID" value="NZ_LECT01000007.1"/>
</dbReference>
<evidence type="ECO:0000256" key="8">
    <source>
        <dbReference type="ARBA" id="ARBA00030407"/>
    </source>
</evidence>
<evidence type="ECO:0000256" key="7">
    <source>
        <dbReference type="ARBA" id="ARBA00029745"/>
    </source>
</evidence>
<dbReference type="CDD" id="cd00756">
    <property type="entry name" value="MoaE"/>
    <property type="match status" value="1"/>
</dbReference>
<dbReference type="PATRIC" id="fig|595434.4.peg.776"/>
<comment type="subunit">
    <text evidence="6">Heterotetramer of 2 MoaD subunits and 2 MoaE subunits. Also stable as homodimer. The enzyme changes between these two forms during catalysis.</text>
</comment>
<dbReference type="Proteomes" id="UP000036367">
    <property type="component" value="Unassembled WGS sequence"/>
</dbReference>
<comment type="caution">
    <text evidence="12">The sequence shown here is derived from an EMBL/GenBank/DDBJ whole genome shotgun (WGS) entry which is preliminary data.</text>
</comment>
<dbReference type="GO" id="GO:0006777">
    <property type="term" value="P:Mo-molybdopterin cofactor biosynthetic process"/>
    <property type="evidence" value="ECO:0007669"/>
    <property type="project" value="UniProtKB-KW"/>
</dbReference>
<dbReference type="EC" id="2.8.1.12" evidence="3"/>
<evidence type="ECO:0000313" key="13">
    <source>
        <dbReference type="Proteomes" id="UP000036367"/>
    </source>
</evidence>
<evidence type="ECO:0000256" key="3">
    <source>
        <dbReference type="ARBA" id="ARBA00011950"/>
    </source>
</evidence>
<dbReference type="EMBL" id="LECT01000007">
    <property type="protein sequence ID" value="KLU07000.1"/>
    <property type="molecule type" value="Genomic_DNA"/>
</dbReference>
<gene>
    <name evidence="12" type="ORF">RISK_000801</name>
</gene>
<evidence type="ECO:0000256" key="1">
    <source>
        <dbReference type="ARBA" id="ARBA00005046"/>
    </source>
</evidence>
<dbReference type="SUPFAM" id="SSF54690">
    <property type="entry name" value="Molybdopterin synthase subunit MoaE"/>
    <property type="match status" value="1"/>
</dbReference>
<dbReference type="Pfam" id="PF02391">
    <property type="entry name" value="MoaE"/>
    <property type="match status" value="1"/>
</dbReference>
<evidence type="ECO:0000256" key="4">
    <source>
        <dbReference type="ARBA" id="ARBA00013858"/>
    </source>
</evidence>
<dbReference type="InterPro" id="IPR003448">
    <property type="entry name" value="Mopterin_biosynth_MoaE"/>
</dbReference>
<evidence type="ECO:0000256" key="9">
    <source>
        <dbReference type="ARBA" id="ARBA00030781"/>
    </source>
</evidence>
<evidence type="ECO:0000256" key="5">
    <source>
        <dbReference type="ARBA" id="ARBA00023150"/>
    </source>
</evidence>
<dbReference type="OrthoDB" id="9803224at2"/>
<keyword evidence="5" id="KW-0501">Molybdenum cofactor biosynthesis</keyword>
<comment type="similarity">
    <text evidence="2">Belongs to the MoaE family.</text>
</comment>
<evidence type="ECO:0000313" key="12">
    <source>
        <dbReference type="EMBL" id="KLU07000.1"/>
    </source>
</evidence>
<dbReference type="PANTHER" id="PTHR23404">
    <property type="entry name" value="MOLYBDOPTERIN SYNTHASE RELATED"/>
    <property type="match status" value="1"/>
</dbReference>
<evidence type="ECO:0000256" key="11">
    <source>
        <dbReference type="ARBA" id="ARBA00049878"/>
    </source>
</evidence>
<organism evidence="12 13">
    <name type="scientific">Rhodopirellula islandica</name>
    <dbReference type="NCBI Taxonomy" id="595434"/>
    <lineage>
        <taxon>Bacteria</taxon>
        <taxon>Pseudomonadati</taxon>
        <taxon>Planctomycetota</taxon>
        <taxon>Planctomycetia</taxon>
        <taxon>Pirellulales</taxon>
        <taxon>Pirellulaceae</taxon>
        <taxon>Rhodopirellula</taxon>
    </lineage>
</organism>
<comment type="pathway">
    <text evidence="1">Cofactor biosynthesis; molybdopterin biosynthesis.</text>
</comment>
<proteinExistence type="inferred from homology"/>
<evidence type="ECO:0000256" key="6">
    <source>
        <dbReference type="ARBA" id="ARBA00026066"/>
    </source>
</evidence>
<dbReference type="Gene3D" id="3.90.1170.40">
    <property type="entry name" value="Molybdopterin biosynthesis MoaE subunit"/>
    <property type="match status" value="1"/>
</dbReference>
<dbReference type="InterPro" id="IPR036563">
    <property type="entry name" value="MoaE_sf"/>
</dbReference>
<evidence type="ECO:0000256" key="2">
    <source>
        <dbReference type="ARBA" id="ARBA00005426"/>
    </source>
</evidence>
<dbReference type="STRING" id="595434.RISK_000801"/>
<evidence type="ECO:0000256" key="10">
    <source>
        <dbReference type="ARBA" id="ARBA00032474"/>
    </source>
</evidence>
<reference evidence="12" key="1">
    <citation type="submission" date="2015-05" db="EMBL/GenBank/DDBJ databases">
        <title>Permanent draft genome of Rhodopirellula islandicus K833.</title>
        <authorList>
            <person name="Kizina J."/>
            <person name="Richter M."/>
            <person name="Glockner F.O."/>
            <person name="Harder J."/>
        </authorList>
    </citation>
    <scope>NUCLEOTIDE SEQUENCE [LARGE SCALE GENOMIC DNA]</scope>
    <source>
        <strain evidence="12">K833</strain>
    </source>
</reference>
<dbReference type="AlphaFoldDB" id="A0A0J1BKE1"/>
<dbReference type="GO" id="GO:0030366">
    <property type="term" value="F:molybdopterin synthase activity"/>
    <property type="evidence" value="ECO:0007669"/>
    <property type="project" value="UniProtKB-EC"/>
</dbReference>
<keyword evidence="13" id="KW-1185">Reference proteome</keyword>